<evidence type="ECO:0000313" key="2">
    <source>
        <dbReference type="Proteomes" id="UP000293852"/>
    </source>
</evidence>
<dbReference type="EMBL" id="SGWX01000001">
    <property type="protein sequence ID" value="RZS61393.1"/>
    <property type="molecule type" value="Genomic_DNA"/>
</dbReference>
<name>A0A4Q7M355_9MICO</name>
<dbReference type="AlphaFoldDB" id="A0A4Q7M355"/>
<sequence length="274" mass="28618">MLTETKRPSRGPRRRRGLAVLSGAVTLLTAGTITFAIPAAADQSDGGTYRVYATREGLVGATTANGHVITPNDHFVALPSRRALSADGSGAYSVRVCAPSTGRCEYAPVWDVGPWNTQDDYWSATRHYAQDLPQGTPAAQAAYTSGYNGGLDAWGRTVLNPAGVDLADGTFGDGLGLADNATVDVTFLWQGDARTGVVASPTRPLNVRSGPSTGYRAVGLAANTAQVPLLCHARGQTVSGTRGTTNLWYRIGDGHWVSDAYLITGTGLPVAPPC</sequence>
<protein>
    <submittedName>
        <fullName evidence="1">SH3 domain-containing protein</fullName>
    </submittedName>
</protein>
<dbReference type="RefSeq" id="WP_130414039.1">
    <property type="nucleotide sequence ID" value="NZ_SGWX01000001.1"/>
</dbReference>
<organism evidence="1 2">
    <name type="scientific">Xylanimonas ulmi</name>
    <dbReference type="NCBI Taxonomy" id="228973"/>
    <lineage>
        <taxon>Bacteria</taxon>
        <taxon>Bacillati</taxon>
        <taxon>Actinomycetota</taxon>
        <taxon>Actinomycetes</taxon>
        <taxon>Micrococcales</taxon>
        <taxon>Promicromonosporaceae</taxon>
        <taxon>Xylanimonas</taxon>
    </lineage>
</organism>
<gene>
    <name evidence="1" type="ORF">EV386_1692</name>
</gene>
<dbReference type="Proteomes" id="UP000293852">
    <property type="component" value="Unassembled WGS sequence"/>
</dbReference>
<keyword evidence="2" id="KW-1185">Reference proteome</keyword>
<comment type="caution">
    <text evidence="1">The sequence shown here is derived from an EMBL/GenBank/DDBJ whole genome shotgun (WGS) entry which is preliminary data.</text>
</comment>
<proteinExistence type="predicted"/>
<dbReference type="Gene3D" id="2.30.30.40">
    <property type="entry name" value="SH3 Domains"/>
    <property type="match status" value="1"/>
</dbReference>
<accession>A0A4Q7M355</accession>
<evidence type="ECO:0000313" key="1">
    <source>
        <dbReference type="EMBL" id="RZS61393.1"/>
    </source>
</evidence>
<dbReference type="OrthoDB" id="3734014at2"/>
<reference evidence="1 2" key="1">
    <citation type="submission" date="2019-02" db="EMBL/GenBank/DDBJ databases">
        <title>Sequencing the genomes of 1000 actinobacteria strains.</title>
        <authorList>
            <person name="Klenk H.-P."/>
        </authorList>
    </citation>
    <scope>NUCLEOTIDE SEQUENCE [LARGE SCALE GENOMIC DNA]</scope>
    <source>
        <strain evidence="1 2">DSM 16932</strain>
    </source>
</reference>